<reference evidence="7 8" key="2">
    <citation type="submission" date="2018-11" db="EMBL/GenBank/DDBJ databases">
        <authorList>
            <consortium name="Pathogen Informatics"/>
        </authorList>
    </citation>
    <scope>NUCLEOTIDE SEQUENCE [LARGE SCALE GENOMIC DNA]</scope>
    <source>
        <strain evidence="7 8">MHpl1</strain>
    </source>
</reference>
<dbReference type="STRING" id="6290.A0A158QPL3"/>
<keyword evidence="5" id="KW-0732">Signal</keyword>
<reference evidence="9" key="1">
    <citation type="submission" date="2016-04" db="UniProtKB">
        <authorList>
            <consortium name="WormBaseParasite"/>
        </authorList>
    </citation>
    <scope>IDENTIFICATION</scope>
</reference>
<organism evidence="9">
    <name type="scientific">Haemonchus placei</name>
    <name type="common">Barber's pole worm</name>
    <dbReference type="NCBI Taxonomy" id="6290"/>
    <lineage>
        <taxon>Eukaryota</taxon>
        <taxon>Metazoa</taxon>
        <taxon>Ecdysozoa</taxon>
        <taxon>Nematoda</taxon>
        <taxon>Chromadorea</taxon>
        <taxon>Rhabditida</taxon>
        <taxon>Rhabditina</taxon>
        <taxon>Rhabditomorpha</taxon>
        <taxon>Strongyloidea</taxon>
        <taxon>Trichostrongylidae</taxon>
        <taxon>Haemonchus</taxon>
    </lineage>
</organism>
<comment type="similarity">
    <text evidence="1">Belongs to the UDP-glycosyltransferase family.</text>
</comment>
<name>A0A158QPL3_HAEPC</name>
<keyword evidence="8" id="KW-1185">Reference proteome</keyword>
<dbReference type="EMBL" id="UZAF01018004">
    <property type="protein sequence ID" value="VDO46982.1"/>
    <property type="molecule type" value="Genomic_DNA"/>
</dbReference>
<dbReference type="Gene3D" id="3.40.50.2000">
    <property type="entry name" value="Glycogen Phosphorylase B"/>
    <property type="match status" value="1"/>
</dbReference>
<gene>
    <name evidence="7" type="ORF">HPLM_LOCUS12873</name>
</gene>
<dbReference type="InterPro" id="IPR050271">
    <property type="entry name" value="UDP-glycosyltransferase"/>
</dbReference>
<evidence type="ECO:0000256" key="4">
    <source>
        <dbReference type="ARBA" id="ARBA00022679"/>
    </source>
</evidence>
<evidence type="ECO:0000313" key="9">
    <source>
        <dbReference type="WBParaSite" id="HPLM_0001288401-mRNA-1"/>
    </source>
</evidence>
<dbReference type="PANTHER" id="PTHR48043">
    <property type="entry name" value="EG:EG0003.4 PROTEIN-RELATED"/>
    <property type="match status" value="1"/>
</dbReference>
<dbReference type="Pfam" id="PF00201">
    <property type="entry name" value="UDPGT"/>
    <property type="match status" value="1"/>
</dbReference>
<evidence type="ECO:0000256" key="2">
    <source>
        <dbReference type="ARBA" id="ARBA00012544"/>
    </source>
</evidence>
<protein>
    <recommendedName>
        <fullName evidence="2">glucuronosyltransferase</fullName>
        <ecNumber evidence="2">2.4.1.17</ecNumber>
    </recommendedName>
</protein>
<comment type="catalytic activity">
    <reaction evidence="6">
        <text>glucuronate acceptor + UDP-alpha-D-glucuronate = acceptor beta-D-glucuronoside + UDP + H(+)</text>
        <dbReference type="Rhea" id="RHEA:21032"/>
        <dbReference type="ChEBI" id="CHEBI:15378"/>
        <dbReference type="ChEBI" id="CHEBI:58052"/>
        <dbReference type="ChEBI" id="CHEBI:58223"/>
        <dbReference type="ChEBI" id="CHEBI:132367"/>
        <dbReference type="ChEBI" id="CHEBI:132368"/>
        <dbReference type="EC" id="2.4.1.17"/>
    </reaction>
</comment>
<proteinExistence type="inferred from homology"/>
<dbReference type="PANTHER" id="PTHR48043:SF145">
    <property type="entry name" value="FI06409P-RELATED"/>
    <property type="match status" value="1"/>
</dbReference>
<evidence type="ECO:0000256" key="3">
    <source>
        <dbReference type="ARBA" id="ARBA00022676"/>
    </source>
</evidence>
<sequence length="148" mass="16679">MIITVSSAIVEVGFYCRKAKELPNDYEKFVNDPTSKGTILVAFGSNIIWDYAPPDIMAAMLGAINRLSDYRVVFSYNGNMERVRFLGSHVKVIRWAPQKDVLSHKKTVVFVSHGGLKSSVTFCRDHFFIGPNSTRDDLSLTEEVLNLF</sequence>
<dbReference type="SUPFAM" id="SSF53756">
    <property type="entry name" value="UDP-Glycosyltransferase/glycogen phosphorylase"/>
    <property type="match status" value="1"/>
</dbReference>
<dbReference type="GO" id="GO:0015020">
    <property type="term" value="F:glucuronosyltransferase activity"/>
    <property type="evidence" value="ECO:0007669"/>
    <property type="project" value="UniProtKB-EC"/>
</dbReference>
<dbReference type="OrthoDB" id="5835829at2759"/>
<dbReference type="EC" id="2.4.1.17" evidence="2"/>
<dbReference type="AlphaFoldDB" id="A0A158QPL3"/>
<evidence type="ECO:0000256" key="6">
    <source>
        <dbReference type="ARBA" id="ARBA00047475"/>
    </source>
</evidence>
<evidence type="ECO:0000256" key="5">
    <source>
        <dbReference type="ARBA" id="ARBA00022729"/>
    </source>
</evidence>
<keyword evidence="4" id="KW-0808">Transferase</keyword>
<dbReference type="Proteomes" id="UP000268014">
    <property type="component" value="Unassembled WGS sequence"/>
</dbReference>
<dbReference type="InterPro" id="IPR002213">
    <property type="entry name" value="UDP_glucos_trans"/>
</dbReference>
<dbReference type="WBParaSite" id="HPLM_0001288401-mRNA-1">
    <property type="protein sequence ID" value="HPLM_0001288401-mRNA-1"/>
    <property type="gene ID" value="HPLM_0001288401"/>
</dbReference>
<evidence type="ECO:0000313" key="7">
    <source>
        <dbReference type="EMBL" id="VDO46982.1"/>
    </source>
</evidence>
<evidence type="ECO:0000256" key="1">
    <source>
        <dbReference type="ARBA" id="ARBA00009995"/>
    </source>
</evidence>
<keyword evidence="3" id="KW-0328">Glycosyltransferase</keyword>
<accession>A0A158QPL3</accession>
<evidence type="ECO:0000313" key="8">
    <source>
        <dbReference type="Proteomes" id="UP000268014"/>
    </source>
</evidence>